<name>A0A2T3YS27_TRIA4</name>
<feature type="coiled-coil region" evidence="5">
    <location>
        <begin position="28"/>
        <end position="58"/>
    </location>
</feature>
<dbReference type="GO" id="GO:0008270">
    <property type="term" value="F:zinc ion binding"/>
    <property type="evidence" value="ECO:0007669"/>
    <property type="project" value="UniProtKB-KW"/>
</dbReference>
<dbReference type="Pfam" id="PF25540">
    <property type="entry name" value="DUF7923"/>
    <property type="match status" value="1"/>
</dbReference>
<evidence type="ECO:0000256" key="2">
    <source>
        <dbReference type="ARBA" id="ARBA00022771"/>
    </source>
</evidence>
<evidence type="ECO:0000256" key="1">
    <source>
        <dbReference type="ARBA" id="ARBA00022723"/>
    </source>
</evidence>
<feature type="region of interest" description="Disordered" evidence="6">
    <location>
        <begin position="245"/>
        <end position="266"/>
    </location>
</feature>
<keyword evidence="5" id="KW-0175">Coiled coil</keyword>
<evidence type="ECO:0000313" key="8">
    <source>
        <dbReference type="EMBL" id="PTB35329.1"/>
    </source>
</evidence>
<dbReference type="InterPro" id="IPR000571">
    <property type="entry name" value="Znf_CCCH"/>
</dbReference>
<accession>A0A2T3YS27</accession>
<feature type="domain" description="C3H1-type" evidence="7">
    <location>
        <begin position="288"/>
        <end position="314"/>
    </location>
</feature>
<evidence type="ECO:0000256" key="6">
    <source>
        <dbReference type="SAM" id="MobiDB-lite"/>
    </source>
</evidence>
<organism evidence="8 9">
    <name type="scientific">Trichoderma asperellum (strain ATCC 204424 / CBS 433.97 / NBRC 101777)</name>
    <dbReference type="NCBI Taxonomy" id="1042311"/>
    <lineage>
        <taxon>Eukaryota</taxon>
        <taxon>Fungi</taxon>
        <taxon>Dikarya</taxon>
        <taxon>Ascomycota</taxon>
        <taxon>Pezizomycotina</taxon>
        <taxon>Sordariomycetes</taxon>
        <taxon>Hypocreomycetidae</taxon>
        <taxon>Hypocreales</taxon>
        <taxon>Hypocreaceae</taxon>
        <taxon>Trichoderma</taxon>
    </lineage>
</organism>
<feature type="zinc finger region" description="C3H1-type" evidence="4">
    <location>
        <begin position="288"/>
        <end position="314"/>
    </location>
</feature>
<proteinExistence type="predicted"/>
<dbReference type="InterPro" id="IPR057683">
    <property type="entry name" value="DUF7923"/>
</dbReference>
<dbReference type="SMART" id="SM00356">
    <property type="entry name" value="ZnF_C3H1"/>
    <property type="match status" value="1"/>
</dbReference>
<dbReference type="Gene3D" id="2.30.30.1190">
    <property type="match status" value="1"/>
</dbReference>
<reference evidence="8 9" key="1">
    <citation type="submission" date="2016-07" db="EMBL/GenBank/DDBJ databases">
        <title>Multiple horizontal gene transfer events from other fungi enriched the ability of initially mycotrophic Trichoderma (Ascomycota) to feed on dead plant biomass.</title>
        <authorList>
            <consortium name="DOE Joint Genome Institute"/>
            <person name="Aerts A."/>
            <person name="Atanasova L."/>
            <person name="Chenthamara K."/>
            <person name="Zhang J."/>
            <person name="Grujic M."/>
            <person name="Henrissat B."/>
            <person name="Kuo A."/>
            <person name="Salamov A."/>
            <person name="Lipzen A."/>
            <person name="Labutti K."/>
            <person name="Barry K."/>
            <person name="Miao Y."/>
            <person name="Rahimi M.J."/>
            <person name="Shen Q."/>
            <person name="Grigoriev I.V."/>
            <person name="Kubicek C.P."/>
            <person name="Druzhinina I.S."/>
        </authorList>
    </citation>
    <scope>NUCLEOTIDE SEQUENCE [LARGE SCALE GENOMIC DNA]</scope>
    <source>
        <strain evidence="8 9">CBS 433.97</strain>
    </source>
</reference>
<dbReference type="SUPFAM" id="SSF90229">
    <property type="entry name" value="CCCH zinc finger"/>
    <property type="match status" value="1"/>
</dbReference>
<feature type="compositionally biased region" description="Polar residues" evidence="6">
    <location>
        <begin position="248"/>
        <end position="261"/>
    </location>
</feature>
<dbReference type="InterPro" id="IPR036855">
    <property type="entry name" value="Znf_CCCH_sf"/>
</dbReference>
<evidence type="ECO:0000256" key="5">
    <source>
        <dbReference type="SAM" id="Coils"/>
    </source>
</evidence>
<keyword evidence="3 4" id="KW-0862">Zinc</keyword>
<protein>
    <recommendedName>
        <fullName evidence="7">C3H1-type domain-containing protein</fullName>
    </recommendedName>
</protein>
<dbReference type="AlphaFoldDB" id="A0A2T3YS27"/>
<evidence type="ECO:0000313" key="9">
    <source>
        <dbReference type="Proteomes" id="UP000240493"/>
    </source>
</evidence>
<evidence type="ECO:0000259" key="7">
    <source>
        <dbReference type="PROSITE" id="PS50103"/>
    </source>
</evidence>
<keyword evidence="9" id="KW-1185">Reference proteome</keyword>
<dbReference type="PROSITE" id="PS50103">
    <property type="entry name" value="ZF_C3H1"/>
    <property type="match status" value="1"/>
</dbReference>
<dbReference type="PANTHER" id="PTHR37543">
    <property type="entry name" value="CCCH ZINC FINGER DNA BINDING PROTEIN (AFU_ORTHOLOGUE AFUA_5G12760)"/>
    <property type="match status" value="1"/>
</dbReference>
<dbReference type="EMBL" id="KZ679276">
    <property type="protein sequence ID" value="PTB35329.1"/>
    <property type="molecule type" value="Genomic_DNA"/>
</dbReference>
<dbReference type="Proteomes" id="UP000240493">
    <property type="component" value="Unassembled WGS sequence"/>
</dbReference>
<dbReference type="Pfam" id="PF00642">
    <property type="entry name" value="zf-CCCH"/>
    <property type="match status" value="1"/>
</dbReference>
<gene>
    <name evidence="8" type="ORF">M441DRAFT_329922</name>
</gene>
<keyword evidence="2 4" id="KW-0863">Zinc-finger</keyword>
<evidence type="ECO:0000256" key="4">
    <source>
        <dbReference type="PROSITE-ProRule" id="PRU00723"/>
    </source>
</evidence>
<dbReference type="OrthoDB" id="2270193at2759"/>
<evidence type="ECO:0000256" key="3">
    <source>
        <dbReference type="ARBA" id="ARBA00022833"/>
    </source>
</evidence>
<dbReference type="STRING" id="1042311.A0A2T3YS27"/>
<keyword evidence="1 4" id="KW-0479">Metal-binding</keyword>
<sequence>MMLNDDDLEQAAIQLARFRMDTTLPSILDQYAALLENYKRLKSDYEEERDGRERYKQMSKGQGGNPFVLVLVDGDAYVFHETLVGNGANGGRTAAQLLNESIKSSLRKKDLEHCEIMVRVYADVAGLSKNLYRARLTGPEKRSLAPFVASFNRSYGLFDFVDVGEWDETADLKLRAALNLYAPSPQCKHIYFAGCHDGGYISDLATFSSSRERLTLVTAPDVKFQDDYDRLDMEIEEFPGIFQPVPAHTSSGHQSPRSRSGSVKGASRDWRVMATPITIRESHIGPATKKQQKCKFYRSGTCKYGDECRNLHAE</sequence>
<dbReference type="PANTHER" id="PTHR37543:SF1">
    <property type="entry name" value="CCCH ZINC FINGER DNA BINDING PROTEIN (AFU_ORTHOLOGUE AFUA_5G12760)"/>
    <property type="match status" value="1"/>
</dbReference>